<name>A0A820REM7_9BILA</name>
<gene>
    <name evidence="2" type="ORF">UXM345_LOCUS39039</name>
</gene>
<proteinExistence type="predicted"/>
<reference evidence="2" key="1">
    <citation type="submission" date="2021-02" db="EMBL/GenBank/DDBJ databases">
        <authorList>
            <person name="Nowell W R."/>
        </authorList>
    </citation>
    <scope>NUCLEOTIDE SEQUENCE</scope>
</reference>
<accession>A0A820REM7</accession>
<feature type="non-terminal residue" evidence="2">
    <location>
        <position position="1"/>
    </location>
</feature>
<feature type="region of interest" description="Disordered" evidence="1">
    <location>
        <begin position="1"/>
        <end position="37"/>
    </location>
</feature>
<evidence type="ECO:0000313" key="3">
    <source>
        <dbReference type="Proteomes" id="UP000663842"/>
    </source>
</evidence>
<evidence type="ECO:0000313" key="2">
    <source>
        <dbReference type="EMBL" id="CAF4434159.1"/>
    </source>
</evidence>
<dbReference type="EMBL" id="CAJOBF010036254">
    <property type="protein sequence ID" value="CAF4434159.1"/>
    <property type="molecule type" value="Genomic_DNA"/>
</dbReference>
<dbReference type="Proteomes" id="UP000663842">
    <property type="component" value="Unassembled WGS sequence"/>
</dbReference>
<sequence length="52" mass="5411">SQTSPSSSASSSPSRPSSTSLSSSSSRSSSTHLSSSSKRKIVFLVFLFSKLI</sequence>
<organism evidence="2 3">
    <name type="scientific">Rotaria magnacalcarata</name>
    <dbReference type="NCBI Taxonomy" id="392030"/>
    <lineage>
        <taxon>Eukaryota</taxon>
        <taxon>Metazoa</taxon>
        <taxon>Spiralia</taxon>
        <taxon>Gnathifera</taxon>
        <taxon>Rotifera</taxon>
        <taxon>Eurotatoria</taxon>
        <taxon>Bdelloidea</taxon>
        <taxon>Philodinida</taxon>
        <taxon>Philodinidae</taxon>
        <taxon>Rotaria</taxon>
    </lineage>
</organism>
<dbReference type="AlphaFoldDB" id="A0A820REM7"/>
<feature type="compositionally biased region" description="Low complexity" evidence="1">
    <location>
        <begin position="1"/>
        <end position="36"/>
    </location>
</feature>
<comment type="caution">
    <text evidence="2">The sequence shown here is derived from an EMBL/GenBank/DDBJ whole genome shotgun (WGS) entry which is preliminary data.</text>
</comment>
<protein>
    <submittedName>
        <fullName evidence="2">Uncharacterized protein</fullName>
    </submittedName>
</protein>
<evidence type="ECO:0000256" key="1">
    <source>
        <dbReference type="SAM" id="MobiDB-lite"/>
    </source>
</evidence>